<evidence type="ECO:0000313" key="11">
    <source>
        <dbReference type="Proteomes" id="UP001652628"/>
    </source>
</evidence>
<accession>A0AB39ZYT1</accession>
<dbReference type="GO" id="GO:0008320">
    <property type="term" value="F:protein transmembrane transporter activity"/>
    <property type="evidence" value="ECO:0007669"/>
    <property type="project" value="TreeGrafter"/>
</dbReference>
<reference evidence="12" key="1">
    <citation type="submission" date="2025-08" db="UniProtKB">
        <authorList>
            <consortium name="RefSeq"/>
        </authorList>
    </citation>
    <scope>IDENTIFICATION</scope>
</reference>
<feature type="repeat" description="TPR" evidence="10">
    <location>
        <begin position="335"/>
        <end position="368"/>
    </location>
</feature>
<dbReference type="InterPro" id="IPR013105">
    <property type="entry name" value="TPR_2"/>
</dbReference>
<evidence type="ECO:0000256" key="5">
    <source>
        <dbReference type="ARBA" id="ARBA00022803"/>
    </source>
</evidence>
<dbReference type="Gene3D" id="1.25.40.10">
    <property type="entry name" value="Tetratricopeptide repeat domain"/>
    <property type="match status" value="2"/>
</dbReference>
<dbReference type="SMART" id="SM00028">
    <property type="entry name" value="TPR"/>
    <property type="match status" value="10"/>
</dbReference>
<dbReference type="AlphaFoldDB" id="A0AB39ZYT1"/>
<keyword evidence="8" id="KW-0472">Membrane</keyword>
<evidence type="ECO:0000256" key="4">
    <source>
        <dbReference type="ARBA" id="ARBA00022787"/>
    </source>
</evidence>
<evidence type="ECO:0000256" key="8">
    <source>
        <dbReference type="ARBA" id="ARBA00023136"/>
    </source>
</evidence>
<protein>
    <submittedName>
        <fullName evidence="12">Mitochondrial import receptor subunit TOM70</fullName>
    </submittedName>
</protein>
<evidence type="ECO:0000313" key="12">
    <source>
        <dbReference type="RefSeq" id="XP_016945771.2"/>
    </source>
</evidence>
<dbReference type="Proteomes" id="UP001652628">
    <property type="component" value="Chromosome 2L"/>
</dbReference>
<dbReference type="InterPro" id="IPR019734">
    <property type="entry name" value="TPR_rpt"/>
</dbReference>
<dbReference type="GeneID" id="108021523"/>
<dbReference type="PROSITE" id="PS50005">
    <property type="entry name" value="TPR"/>
    <property type="match status" value="5"/>
</dbReference>
<keyword evidence="7" id="KW-0496">Mitochondrion</keyword>
<keyword evidence="12" id="KW-0675">Receptor</keyword>
<name>A0AB39ZYT1_DROSZ</name>
<dbReference type="Pfam" id="PF07719">
    <property type="entry name" value="TPR_2"/>
    <property type="match status" value="2"/>
</dbReference>
<keyword evidence="3" id="KW-0677">Repeat</keyword>
<dbReference type="CTD" id="34618"/>
<dbReference type="Pfam" id="PF13181">
    <property type="entry name" value="TPR_8"/>
    <property type="match status" value="2"/>
</dbReference>
<gene>
    <name evidence="12" type="primary">Tom70</name>
</gene>
<dbReference type="GO" id="GO:0030943">
    <property type="term" value="F:mitochondrion targeting sequence binding"/>
    <property type="evidence" value="ECO:0007669"/>
    <property type="project" value="TreeGrafter"/>
</dbReference>
<dbReference type="SUPFAM" id="SSF48452">
    <property type="entry name" value="TPR-like"/>
    <property type="match status" value="2"/>
</dbReference>
<evidence type="ECO:0000256" key="10">
    <source>
        <dbReference type="PROSITE-ProRule" id="PRU00339"/>
    </source>
</evidence>
<dbReference type="GO" id="GO:0030150">
    <property type="term" value="P:protein import into mitochondrial matrix"/>
    <property type="evidence" value="ECO:0007669"/>
    <property type="project" value="TreeGrafter"/>
</dbReference>
<evidence type="ECO:0000256" key="3">
    <source>
        <dbReference type="ARBA" id="ARBA00022737"/>
    </source>
</evidence>
<proteinExistence type="inferred from homology"/>
<dbReference type="GO" id="GO:0045039">
    <property type="term" value="P:protein insertion into mitochondrial inner membrane"/>
    <property type="evidence" value="ECO:0007669"/>
    <property type="project" value="TreeGrafter"/>
</dbReference>
<evidence type="ECO:0000256" key="9">
    <source>
        <dbReference type="ARBA" id="ARBA00038030"/>
    </source>
</evidence>
<evidence type="ECO:0000256" key="7">
    <source>
        <dbReference type="ARBA" id="ARBA00023128"/>
    </source>
</evidence>
<evidence type="ECO:0000256" key="1">
    <source>
        <dbReference type="ARBA" id="ARBA00004572"/>
    </source>
</evidence>
<feature type="repeat" description="TPR" evidence="10">
    <location>
        <begin position="444"/>
        <end position="477"/>
    </location>
</feature>
<sequence length="590" mass="66716">MAMTLNIGSVKLNKWQLALILGTPLAIGLGTYAVKRWTAAPKEVDGEKKRPKAKIEKQAISLDGTAPDKELERKKKSAELGEKLSPLKEANNYKTEGNNCYRNGKYDEAIIFYDKAIDKCPKEHRTDMAIFYQNRAASYEMLKKWSKVKEDCSASLEFNPRYAKAYYRRARAHEATKDMNECLDDVTATCILEMFQNNQTIMFADRVLKETGRVDAEKGMRNRVPVVPSACFVNTYMRSFIADPLQTMYLPAASESDAPPRGFLRAHRAFLEEKYEDIIPACTEEIESSEAEAQYKVEALLMRGTFHLLCGSYIESQQDFDAILANADADPNLRAYAYIKRAALYIQLDQREKGLADFEEAERLNPENPDVYHQRAQILLLLEQIEPALAEFDKAVRLAPNHAIALVQKCYAEYRLSLLAGDQRRLEGVMHTFEQAIERFPSCVECYSLMAQVLADQQQFPQAQQYYEKAMKLAPTNPALIVHQAIMVLQWRGDIEVAVQLLNKAIEVDPKCELAYETLGTVEVQRAQLKRAVELFEKALLYAKSQAELVHVYSLRNAAVAQINVTKKLGIDMNSVSAMAQSGLMPQGVV</sequence>
<keyword evidence="5 10" id="KW-0802">TPR repeat</keyword>
<feature type="repeat" description="TPR" evidence="10">
    <location>
        <begin position="513"/>
        <end position="546"/>
    </location>
</feature>
<keyword evidence="6" id="KW-1133">Transmembrane helix</keyword>
<keyword evidence="11" id="KW-1185">Reference proteome</keyword>
<evidence type="ECO:0000256" key="2">
    <source>
        <dbReference type="ARBA" id="ARBA00022692"/>
    </source>
</evidence>
<keyword evidence="2" id="KW-0812">Transmembrane</keyword>
<feature type="repeat" description="TPR" evidence="10">
    <location>
        <begin position="90"/>
        <end position="123"/>
    </location>
</feature>
<dbReference type="FunFam" id="1.25.40.10:FF:001273">
    <property type="entry name" value="GM26429"/>
    <property type="match status" value="1"/>
</dbReference>
<dbReference type="PANTHER" id="PTHR46208">
    <property type="entry name" value="MITOCHONDRIAL IMPORT RECEPTOR SUBUNIT TOM70"/>
    <property type="match status" value="1"/>
</dbReference>
<dbReference type="GO" id="GO:0005741">
    <property type="term" value="C:mitochondrial outer membrane"/>
    <property type="evidence" value="ECO:0007669"/>
    <property type="project" value="UniProtKB-SubCell"/>
</dbReference>
<evidence type="ECO:0000256" key="6">
    <source>
        <dbReference type="ARBA" id="ARBA00022989"/>
    </source>
</evidence>
<feature type="repeat" description="TPR" evidence="10">
    <location>
        <begin position="369"/>
        <end position="402"/>
    </location>
</feature>
<organism evidence="11 12">
    <name type="scientific">Drosophila suzukii</name>
    <name type="common">Spotted-wing drosophila fruit fly</name>
    <dbReference type="NCBI Taxonomy" id="28584"/>
    <lineage>
        <taxon>Eukaryota</taxon>
        <taxon>Metazoa</taxon>
        <taxon>Ecdysozoa</taxon>
        <taxon>Arthropoda</taxon>
        <taxon>Hexapoda</taxon>
        <taxon>Insecta</taxon>
        <taxon>Pterygota</taxon>
        <taxon>Neoptera</taxon>
        <taxon>Endopterygota</taxon>
        <taxon>Diptera</taxon>
        <taxon>Brachycera</taxon>
        <taxon>Muscomorpha</taxon>
        <taxon>Ephydroidea</taxon>
        <taxon>Drosophilidae</taxon>
        <taxon>Drosophila</taxon>
        <taxon>Sophophora</taxon>
    </lineage>
</organism>
<dbReference type="PANTHER" id="PTHR46208:SF1">
    <property type="entry name" value="MITOCHONDRIAL IMPORT RECEPTOR SUBUNIT TOM70"/>
    <property type="match status" value="1"/>
</dbReference>
<comment type="subcellular location">
    <subcellularLocation>
        <location evidence="1">Mitochondrion outer membrane</location>
        <topology evidence="1">Single-pass membrane protein</topology>
    </subcellularLocation>
</comment>
<dbReference type="RefSeq" id="XP_016945771.2">
    <property type="nucleotide sequence ID" value="XM_017090282.4"/>
</dbReference>
<keyword evidence="4" id="KW-1000">Mitochondrion outer membrane</keyword>
<dbReference type="InterPro" id="IPR011990">
    <property type="entry name" value="TPR-like_helical_dom_sf"/>
</dbReference>
<comment type="similarity">
    <text evidence="9">Belongs to the Tom70 family.</text>
</comment>